<feature type="region of interest" description="Disordered" evidence="1">
    <location>
        <begin position="1"/>
        <end position="22"/>
    </location>
</feature>
<evidence type="ECO:0000313" key="3">
    <source>
        <dbReference type="Proteomes" id="UP000886653"/>
    </source>
</evidence>
<comment type="caution">
    <text evidence="2">The sequence shown here is derived from an EMBL/GenBank/DDBJ whole genome shotgun (WGS) entry which is preliminary data.</text>
</comment>
<gene>
    <name evidence="2" type="ORF">CROQUDRAFT_60526</name>
</gene>
<evidence type="ECO:0000256" key="1">
    <source>
        <dbReference type="SAM" id="MobiDB-lite"/>
    </source>
</evidence>
<dbReference type="OrthoDB" id="2506764at2759"/>
<proteinExistence type="predicted"/>
<organism evidence="2 3">
    <name type="scientific">Cronartium quercuum f. sp. fusiforme G11</name>
    <dbReference type="NCBI Taxonomy" id="708437"/>
    <lineage>
        <taxon>Eukaryota</taxon>
        <taxon>Fungi</taxon>
        <taxon>Dikarya</taxon>
        <taxon>Basidiomycota</taxon>
        <taxon>Pucciniomycotina</taxon>
        <taxon>Pucciniomycetes</taxon>
        <taxon>Pucciniales</taxon>
        <taxon>Coleosporiaceae</taxon>
        <taxon>Cronartium</taxon>
    </lineage>
</organism>
<accession>A0A9P6TF36</accession>
<dbReference type="EMBL" id="MU167237">
    <property type="protein sequence ID" value="KAG0148373.1"/>
    <property type="molecule type" value="Genomic_DNA"/>
</dbReference>
<feature type="compositionally biased region" description="Pro residues" evidence="1">
    <location>
        <begin position="9"/>
        <end position="20"/>
    </location>
</feature>
<sequence>MNVPISTPASPPPRILPPSQTPMASTWQTLRERRLRLLNEDDCDLGGTVLIEDTNDSANRNDPSAMTSSQIIESRLREARQVISNSTNQRSIVLEFLLQSLLLLLRSLHTTQREIVAQTGSFGTSMPQVRLQLVQPSSAPLPPPPNRLIDAEDENLNGQPPFDHTSMLSRLTRLSQRTRDVMEDIDRRRTAVGMPPIRFSTPEHDTQPSNVEVDANSSCKLTFRRKVRQEERLLVQWSPDDLDVYGIRLPSLFEVPRTVIRRPGNELISR</sequence>
<dbReference type="AlphaFoldDB" id="A0A9P6TF36"/>
<protein>
    <submittedName>
        <fullName evidence="2">Uncharacterized protein</fullName>
    </submittedName>
</protein>
<name>A0A9P6TF36_9BASI</name>
<keyword evidence="3" id="KW-1185">Reference proteome</keyword>
<evidence type="ECO:0000313" key="2">
    <source>
        <dbReference type="EMBL" id="KAG0148373.1"/>
    </source>
</evidence>
<reference evidence="2" key="1">
    <citation type="submission" date="2013-11" db="EMBL/GenBank/DDBJ databases">
        <title>Genome sequence of the fusiform rust pathogen reveals effectors for host alternation and coevolution with pine.</title>
        <authorList>
            <consortium name="DOE Joint Genome Institute"/>
            <person name="Smith K."/>
            <person name="Pendleton A."/>
            <person name="Kubisiak T."/>
            <person name="Anderson C."/>
            <person name="Salamov A."/>
            <person name="Aerts A."/>
            <person name="Riley R."/>
            <person name="Clum A."/>
            <person name="Lindquist E."/>
            <person name="Ence D."/>
            <person name="Campbell M."/>
            <person name="Kronenberg Z."/>
            <person name="Feau N."/>
            <person name="Dhillon B."/>
            <person name="Hamelin R."/>
            <person name="Burleigh J."/>
            <person name="Smith J."/>
            <person name="Yandell M."/>
            <person name="Nelson C."/>
            <person name="Grigoriev I."/>
            <person name="Davis J."/>
        </authorList>
    </citation>
    <scope>NUCLEOTIDE SEQUENCE</scope>
    <source>
        <strain evidence="2">G11</strain>
    </source>
</reference>
<dbReference type="Proteomes" id="UP000886653">
    <property type="component" value="Unassembled WGS sequence"/>
</dbReference>